<evidence type="ECO:0000313" key="3">
    <source>
        <dbReference type="EMBL" id="KAH7139605.1"/>
    </source>
</evidence>
<dbReference type="Pfam" id="PF06985">
    <property type="entry name" value="HET"/>
    <property type="match status" value="1"/>
</dbReference>
<dbReference type="InterPro" id="IPR010730">
    <property type="entry name" value="HET"/>
</dbReference>
<proteinExistence type="predicted"/>
<dbReference type="Proteomes" id="UP000717696">
    <property type="component" value="Unassembled WGS sequence"/>
</dbReference>
<name>A0A9P9EK21_9HYPO</name>
<feature type="chain" id="PRO_5040238991" evidence="1">
    <location>
        <begin position="20"/>
        <end position="393"/>
    </location>
</feature>
<keyword evidence="1" id="KW-0732">Signal</keyword>
<dbReference type="PANTHER" id="PTHR24148">
    <property type="entry name" value="ANKYRIN REPEAT DOMAIN-CONTAINING PROTEIN 39 HOMOLOG-RELATED"/>
    <property type="match status" value="1"/>
</dbReference>
<dbReference type="InterPro" id="IPR052895">
    <property type="entry name" value="HetReg/Transcr_Mod"/>
</dbReference>
<evidence type="ECO:0000256" key="1">
    <source>
        <dbReference type="SAM" id="SignalP"/>
    </source>
</evidence>
<comment type="caution">
    <text evidence="3">The sequence shown here is derived from an EMBL/GenBank/DDBJ whole genome shotgun (WGS) entry which is preliminary data.</text>
</comment>
<evidence type="ECO:0000313" key="4">
    <source>
        <dbReference type="Proteomes" id="UP000717696"/>
    </source>
</evidence>
<gene>
    <name evidence="3" type="ORF">B0J13DRAFT_624444</name>
</gene>
<organism evidence="3 4">
    <name type="scientific">Dactylonectria estremocensis</name>
    <dbReference type="NCBI Taxonomy" id="1079267"/>
    <lineage>
        <taxon>Eukaryota</taxon>
        <taxon>Fungi</taxon>
        <taxon>Dikarya</taxon>
        <taxon>Ascomycota</taxon>
        <taxon>Pezizomycotina</taxon>
        <taxon>Sordariomycetes</taxon>
        <taxon>Hypocreomycetidae</taxon>
        <taxon>Hypocreales</taxon>
        <taxon>Nectriaceae</taxon>
        <taxon>Dactylonectria</taxon>
    </lineage>
</organism>
<dbReference type="PANTHER" id="PTHR24148:SF73">
    <property type="entry name" value="HET DOMAIN PROTEIN (AFU_ORTHOLOGUE AFUA_8G01020)"/>
    <property type="match status" value="1"/>
</dbReference>
<keyword evidence="4" id="KW-1185">Reference proteome</keyword>
<dbReference type="AlphaFoldDB" id="A0A9P9EK21"/>
<feature type="signal peptide" evidence="1">
    <location>
        <begin position="1"/>
        <end position="19"/>
    </location>
</feature>
<sequence length="393" mass="44263">MKLTIVILDLLLMSSSAMAAWCTSYGISTSFSCGAGRFQFCCDGPGSPVGDFNIWRGDCTRPGGDSRNCGDGGFVSCGDENDRVQIFNDDHSLHVTRNLENGLRQFLQLLWFNRGLWIWIGAVCIDQGNEPEKNAQLQMISAIYQQAGNIVVWLGPAGDTSDEANKYLHTTSVKNLTEYIEARDHVNPQTALANRNHASMIVNFMMHKWSVLMRSAAGTLNNEESYAEMRQLNNFFNRPYWRRLWIIQQLAMPCRHAHYLWKQRRPVAIDKDRIYGMLAVPSLPRFGIQVDLSKSTGEVFIEFANACINCGYSADIFQLLDGTAASLLDDFKLPFWCANFNSRPGRRRMRIIEGNWQASGYRQPAGIDSQLSPGLRTSRQGSLLKTARNYSSV</sequence>
<dbReference type="EMBL" id="JAGMUU010000014">
    <property type="protein sequence ID" value="KAH7139605.1"/>
    <property type="molecule type" value="Genomic_DNA"/>
</dbReference>
<accession>A0A9P9EK21</accession>
<feature type="domain" description="Heterokaryon incompatibility" evidence="2">
    <location>
        <begin position="82"/>
        <end position="248"/>
    </location>
</feature>
<protein>
    <submittedName>
        <fullName evidence="3">Heterokaryon incompatibility protein-domain-containing protein</fullName>
    </submittedName>
</protein>
<dbReference type="OrthoDB" id="4788856at2759"/>
<reference evidence="3" key="1">
    <citation type="journal article" date="2021" name="Nat. Commun.">
        <title>Genetic determinants of endophytism in the Arabidopsis root mycobiome.</title>
        <authorList>
            <person name="Mesny F."/>
            <person name="Miyauchi S."/>
            <person name="Thiergart T."/>
            <person name="Pickel B."/>
            <person name="Atanasova L."/>
            <person name="Karlsson M."/>
            <person name="Huettel B."/>
            <person name="Barry K.W."/>
            <person name="Haridas S."/>
            <person name="Chen C."/>
            <person name="Bauer D."/>
            <person name="Andreopoulos W."/>
            <person name="Pangilinan J."/>
            <person name="LaButti K."/>
            <person name="Riley R."/>
            <person name="Lipzen A."/>
            <person name="Clum A."/>
            <person name="Drula E."/>
            <person name="Henrissat B."/>
            <person name="Kohler A."/>
            <person name="Grigoriev I.V."/>
            <person name="Martin F.M."/>
            <person name="Hacquard S."/>
        </authorList>
    </citation>
    <scope>NUCLEOTIDE SEQUENCE</scope>
    <source>
        <strain evidence="3">MPI-CAGE-AT-0021</strain>
    </source>
</reference>
<evidence type="ECO:0000259" key="2">
    <source>
        <dbReference type="Pfam" id="PF06985"/>
    </source>
</evidence>
<dbReference type="PROSITE" id="PS51257">
    <property type="entry name" value="PROKAR_LIPOPROTEIN"/>
    <property type="match status" value="1"/>
</dbReference>